<keyword evidence="5" id="KW-0963">Cytoplasm</keyword>
<keyword evidence="5" id="KW-0808">Transferase</keyword>
<reference evidence="7 8" key="1">
    <citation type="submission" date="2016-05" db="EMBL/GenBank/DDBJ databases">
        <title>Diversity and Homogeneity among Thermoacidophilic Verrucomicrobia Methanotrophs Linked with Geographical Origin.</title>
        <authorList>
            <person name="Erikstad H.-A."/>
            <person name="Smestad N.B."/>
            <person name="Ceballos R.M."/>
            <person name="Birkeland N.-K."/>
        </authorList>
    </citation>
    <scope>NUCLEOTIDE SEQUENCE [LARGE SCALE GENOMIC DNA]</scope>
    <source>
        <strain evidence="7 8">Phi</strain>
    </source>
</reference>
<name>A0A4Y8PFL8_9BACT</name>
<protein>
    <recommendedName>
        <fullName evidence="5 6">Dephospho-CoA kinase</fullName>
        <ecNumber evidence="5 6">2.7.1.24</ecNumber>
    </recommendedName>
    <alternativeName>
        <fullName evidence="5">Dephosphocoenzyme A kinase</fullName>
    </alternativeName>
</protein>
<evidence type="ECO:0000256" key="4">
    <source>
        <dbReference type="ARBA" id="ARBA00022993"/>
    </source>
</evidence>
<dbReference type="GO" id="GO:0005524">
    <property type="term" value="F:ATP binding"/>
    <property type="evidence" value="ECO:0007669"/>
    <property type="project" value="UniProtKB-UniRule"/>
</dbReference>
<feature type="binding site" evidence="5">
    <location>
        <begin position="11"/>
        <end position="16"/>
    </location>
    <ligand>
        <name>ATP</name>
        <dbReference type="ChEBI" id="CHEBI:30616"/>
    </ligand>
</feature>
<keyword evidence="5 7" id="KW-0418">Kinase</keyword>
<keyword evidence="3 5" id="KW-0067">ATP-binding</keyword>
<comment type="pathway">
    <text evidence="5">Cofactor biosynthesis; coenzyme A biosynthesis; CoA from (R)-pantothenate: step 5/5.</text>
</comment>
<comment type="catalytic activity">
    <reaction evidence="5">
        <text>3'-dephospho-CoA + ATP = ADP + CoA + H(+)</text>
        <dbReference type="Rhea" id="RHEA:18245"/>
        <dbReference type="ChEBI" id="CHEBI:15378"/>
        <dbReference type="ChEBI" id="CHEBI:30616"/>
        <dbReference type="ChEBI" id="CHEBI:57287"/>
        <dbReference type="ChEBI" id="CHEBI:57328"/>
        <dbReference type="ChEBI" id="CHEBI:456216"/>
        <dbReference type="EC" id="2.7.1.24"/>
    </reaction>
</comment>
<evidence type="ECO:0000313" key="8">
    <source>
        <dbReference type="Proteomes" id="UP000297713"/>
    </source>
</evidence>
<organism evidence="7 8">
    <name type="scientific">Methylacidiphilum caldifontis</name>
    <dbReference type="NCBI Taxonomy" id="2795386"/>
    <lineage>
        <taxon>Bacteria</taxon>
        <taxon>Pseudomonadati</taxon>
        <taxon>Verrucomicrobiota</taxon>
        <taxon>Methylacidiphilae</taxon>
        <taxon>Methylacidiphilales</taxon>
        <taxon>Methylacidiphilaceae</taxon>
        <taxon>Methylacidiphilum (ex Ratnadevi et al. 2023)</taxon>
    </lineage>
</organism>
<dbReference type="NCBIfam" id="TIGR00152">
    <property type="entry name" value="dephospho-CoA kinase"/>
    <property type="match status" value="1"/>
</dbReference>
<dbReference type="SUPFAM" id="SSF52540">
    <property type="entry name" value="P-loop containing nucleoside triphosphate hydrolases"/>
    <property type="match status" value="1"/>
</dbReference>
<dbReference type="GO" id="GO:0005737">
    <property type="term" value="C:cytoplasm"/>
    <property type="evidence" value="ECO:0007669"/>
    <property type="project" value="UniProtKB-SubCell"/>
</dbReference>
<dbReference type="RefSeq" id="WP_134439692.1">
    <property type="nucleotide sequence ID" value="NZ_LXQC01000113.1"/>
</dbReference>
<dbReference type="GO" id="GO:0015937">
    <property type="term" value="P:coenzyme A biosynthetic process"/>
    <property type="evidence" value="ECO:0007669"/>
    <property type="project" value="UniProtKB-UniRule"/>
</dbReference>
<dbReference type="PROSITE" id="PS51219">
    <property type="entry name" value="DPCK"/>
    <property type="match status" value="1"/>
</dbReference>
<keyword evidence="8" id="KW-1185">Reference proteome</keyword>
<dbReference type="EMBL" id="LXQC01000113">
    <property type="protein sequence ID" value="TFE70660.1"/>
    <property type="molecule type" value="Genomic_DNA"/>
</dbReference>
<comment type="similarity">
    <text evidence="1 5">Belongs to the CoaE family.</text>
</comment>
<evidence type="ECO:0000256" key="3">
    <source>
        <dbReference type="ARBA" id="ARBA00022840"/>
    </source>
</evidence>
<dbReference type="GO" id="GO:0004140">
    <property type="term" value="F:dephospho-CoA kinase activity"/>
    <property type="evidence" value="ECO:0007669"/>
    <property type="project" value="UniProtKB-UniRule"/>
</dbReference>
<evidence type="ECO:0000313" key="7">
    <source>
        <dbReference type="EMBL" id="TFE70660.1"/>
    </source>
</evidence>
<dbReference type="HAMAP" id="MF_00376">
    <property type="entry name" value="Dephospho_CoA_kinase"/>
    <property type="match status" value="1"/>
</dbReference>
<dbReference type="OrthoDB" id="9812943at2"/>
<accession>A0A4Y8PFL8</accession>
<dbReference type="PANTHER" id="PTHR10695">
    <property type="entry name" value="DEPHOSPHO-COA KINASE-RELATED"/>
    <property type="match status" value="1"/>
</dbReference>
<dbReference type="EC" id="2.7.1.24" evidence="5 6"/>
<evidence type="ECO:0000256" key="2">
    <source>
        <dbReference type="ARBA" id="ARBA00022741"/>
    </source>
</evidence>
<dbReference type="PANTHER" id="PTHR10695:SF46">
    <property type="entry name" value="BIFUNCTIONAL COENZYME A SYNTHASE-RELATED"/>
    <property type="match status" value="1"/>
</dbReference>
<evidence type="ECO:0000256" key="6">
    <source>
        <dbReference type="NCBIfam" id="TIGR00152"/>
    </source>
</evidence>
<dbReference type="Pfam" id="PF01121">
    <property type="entry name" value="CoaE"/>
    <property type="match status" value="1"/>
</dbReference>
<keyword evidence="4 5" id="KW-0173">Coenzyme A biosynthesis</keyword>
<gene>
    <name evidence="5" type="primary">coaE</name>
    <name evidence="7" type="ORF">A7Q10_06225</name>
</gene>
<proteinExistence type="inferred from homology"/>
<dbReference type="InterPro" id="IPR001977">
    <property type="entry name" value="Depp_CoAkinase"/>
</dbReference>
<sequence length="207" mass="24027">MNYFGLTGGIGCGKTTLSCFFMKEGFEIIDTDMISQELLQPGKENWKKVVDEFGKEILNKDNTINRRLLGQLVFQNPELLDRLNKITHPSIRQQWKKKASEIKDKDPEKQIIVVIPLLFEEKLEKDFDKILCIGCSPSVQYKRLLDRGLSFQEIKNRIESQWSLEKKMELSDFVFWNDGSIQLLYDQGHIFLNKLQSDKTGSSFLGK</sequence>
<comment type="function">
    <text evidence="5">Catalyzes the phosphorylation of the 3'-hydroxyl group of dephosphocoenzyme A to form coenzyme A.</text>
</comment>
<comment type="caution">
    <text evidence="7">The sequence shown here is derived from an EMBL/GenBank/DDBJ whole genome shotgun (WGS) entry which is preliminary data.</text>
</comment>
<dbReference type="CDD" id="cd02022">
    <property type="entry name" value="DPCK"/>
    <property type="match status" value="1"/>
</dbReference>
<dbReference type="InterPro" id="IPR027417">
    <property type="entry name" value="P-loop_NTPase"/>
</dbReference>
<comment type="subcellular location">
    <subcellularLocation>
        <location evidence="5">Cytoplasm</location>
    </subcellularLocation>
</comment>
<evidence type="ECO:0000256" key="1">
    <source>
        <dbReference type="ARBA" id="ARBA00009018"/>
    </source>
</evidence>
<evidence type="ECO:0000256" key="5">
    <source>
        <dbReference type="HAMAP-Rule" id="MF_00376"/>
    </source>
</evidence>
<dbReference type="AlphaFoldDB" id="A0A4Y8PFL8"/>
<dbReference type="UniPathway" id="UPA00241">
    <property type="reaction ID" value="UER00356"/>
</dbReference>
<dbReference type="Gene3D" id="3.40.50.300">
    <property type="entry name" value="P-loop containing nucleotide triphosphate hydrolases"/>
    <property type="match status" value="1"/>
</dbReference>
<keyword evidence="2 5" id="KW-0547">Nucleotide-binding</keyword>
<dbReference type="Proteomes" id="UP000297713">
    <property type="component" value="Unassembled WGS sequence"/>
</dbReference>